<dbReference type="CDD" id="cd06442">
    <property type="entry name" value="DPM1_like"/>
    <property type="match status" value="1"/>
</dbReference>
<comment type="similarity">
    <text evidence="1">Belongs to the glycosyltransferase 2 family.</text>
</comment>
<dbReference type="SUPFAM" id="SSF53448">
    <property type="entry name" value="Nucleotide-diphospho-sugar transferases"/>
    <property type="match status" value="1"/>
</dbReference>
<dbReference type="Gene3D" id="3.90.550.10">
    <property type="entry name" value="Spore Coat Polysaccharide Biosynthesis Protein SpsA, Chain A"/>
    <property type="match status" value="1"/>
</dbReference>
<proteinExistence type="inferred from homology"/>
<dbReference type="PANTHER" id="PTHR43398:SF1">
    <property type="entry name" value="DOLICHOL-PHOSPHATE MANNOSYLTRANSFERASE SUBUNIT 1"/>
    <property type="match status" value="1"/>
</dbReference>
<keyword evidence="2 5" id="KW-0328">Glycosyltransferase</keyword>
<dbReference type="GO" id="GO:0004582">
    <property type="term" value="F:dolichyl-phosphate beta-D-mannosyltransferase activity"/>
    <property type="evidence" value="ECO:0007669"/>
    <property type="project" value="InterPro"/>
</dbReference>
<organism evidence="5 6">
    <name type="scientific">candidate division WOR-3 bacterium JGI_Cruoil_03_44_89</name>
    <dbReference type="NCBI Taxonomy" id="1973748"/>
    <lineage>
        <taxon>Bacteria</taxon>
        <taxon>Bacteria division WOR-3</taxon>
    </lineage>
</organism>
<dbReference type="Pfam" id="PF00535">
    <property type="entry name" value="Glycos_transf_2"/>
    <property type="match status" value="1"/>
</dbReference>
<evidence type="ECO:0000259" key="4">
    <source>
        <dbReference type="Pfam" id="PF00535"/>
    </source>
</evidence>
<name>A0A235BPC0_UNCW3</name>
<dbReference type="AlphaFoldDB" id="A0A235BPC0"/>
<dbReference type="GO" id="GO:0009247">
    <property type="term" value="P:glycolipid biosynthetic process"/>
    <property type="evidence" value="ECO:0007669"/>
    <property type="project" value="TreeGrafter"/>
</dbReference>
<gene>
    <name evidence="5" type="ORF">CH333_09075</name>
</gene>
<evidence type="ECO:0000313" key="5">
    <source>
        <dbReference type="EMBL" id="OYD14071.1"/>
    </source>
</evidence>
<reference evidence="5 6" key="1">
    <citation type="submission" date="2017-07" db="EMBL/GenBank/DDBJ databases">
        <title>Recovery of genomes from metagenomes via a dereplication, aggregation, and scoring strategy.</title>
        <authorList>
            <person name="Sieber C.M."/>
            <person name="Probst A.J."/>
            <person name="Sharrar A."/>
            <person name="Thomas B.C."/>
            <person name="Hess M."/>
            <person name="Tringe S.G."/>
            <person name="Banfield J.F."/>
        </authorList>
    </citation>
    <scope>NUCLEOTIDE SEQUENCE [LARGE SCALE GENOMIC DNA]</scope>
    <source>
        <strain evidence="5">JGI_Cruoil_03_44_89</strain>
    </source>
</reference>
<feature type="domain" description="Glycosyltransferase 2-like" evidence="4">
    <location>
        <begin position="5"/>
        <end position="169"/>
    </location>
</feature>
<evidence type="ECO:0000256" key="3">
    <source>
        <dbReference type="ARBA" id="ARBA00022679"/>
    </source>
</evidence>
<evidence type="ECO:0000256" key="1">
    <source>
        <dbReference type="ARBA" id="ARBA00006739"/>
    </source>
</evidence>
<dbReference type="InterPro" id="IPR001173">
    <property type="entry name" value="Glyco_trans_2-like"/>
</dbReference>
<dbReference type="InterPro" id="IPR039528">
    <property type="entry name" value="DPM1-like"/>
</dbReference>
<evidence type="ECO:0000256" key="2">
    <source>
        <dbReference type="ARBA" id="ARBA00022676"/>
    </source>
</evidence>
<accession>A0A235BPC0</accession>
<dbReference type="GO" id="GO:0016020">
    <property type="term" value="C:membrane"/>
    <property type="evidence" value="ECO:0007669"/>
    <property type="project" value="GOC"/>
</dbReference>
<sequence length="248" mass="29156">MRTLVIIPTYNERENISSVLDRVLKIRDDVDILVIDDNSADGTGEYVRKLSEREKRVKLHTRPTKLGLGTAYIEGFRYAISEGYDYIFEMDADLSHNPNDIPRFLEGIKKADFIIGSRYSDGVSVVNWPMSRLLLSYFANMYARVVTGVPVRDMTSGYKCYRRKVVEALLKERIVSDGYSFQIETVFWAYRCKFKVKELPIIFIDRFEGSSKMSKRIVWEAFWVVWRLRFIRIMRRNVENKQGPVRDF</sequence>
<comment type="caution">
    <text evidence="5">The sequence shown here is derived from an EMBL/GenBank/DDBJ whole genome shotgun (WGS) entry which is preliminary data.</text>
</comment>
<keyword evidence="3 5" id="KW-0808">Transferase</keyword>
<dbReference type="PANTHER" id="PTHR43398">
    <property type="entry name" value="DOLICHOL-PHOSPHATE MANNOSYLTRANSFERASE SUBUNIT 1"/>
    <property type="match status" value="1"/>
</dbReference>
<dbReference type="EMBL" id="NOZQ01000207">
    <property type="protein sequence ID" value="OYD14071.1"/>
    <property type="molecule type" value="Genomic_DNA"/>
</dbReference>
<evidence type="ECO:0000313" key="6">
    <source>
        <dbReference type="Proteomes" id="UP000215215"/>
    </source>
</evidence>
<dbReference type="Proteomes" id="UP000215215">
    <property type="component" value="Unassembled WGS sequence"/>
</dbReference>
<dbReference type="InterPro" id="IPR029044">
    <property type="entry name" value="Nucleotide-diphossugar_trans"/>
</dbReference>
<dbReference type="FunFam" id="3.90.550.10:FF:000122">
    <property type="entry name" value="Dolichol-phosphate mannosyltransferase subunit 1"/>
    <property type="match status" value="1"/>
</dbReference>
<protein>
    <submittedName>
        <fullName evidence="5">Dolichyl-phosphate beta-D-mannosyltransferase</fullName>
    </submittedName>
</protein>